<reference evidence="2" key="2">
    <citation type="submission" date="2015-01" db="EMBL/GenBank/DDBJ databases">
        <title>Evolutionary Origins and Diversification of the Mycorrhizal Mutualists.</title>
        <authorList>
            <consortium name="DOE Joint Genome Institute"/>
            <consortium name="Mycorrhizal Genomics Consortium"/>
            <person name="Kohler A."/>
            <person name="Kuo A."/>
            <person name="Nagy L.G."/>
            <person name="Floudas D."/>
            <person name="Copeland A."/>
            <person name="Barry K.W."/>
            <person name="Cichocki N."/>
            <person name="Veneault-Fourrey C."/>
            <person name="LaButti K."/>
            <person name="Lindquist E.A."/>
            <person name="Lipzen A."/>
            <person name="Lundell T."/>
            <person name="Morin E."/>
            <person name="Murat C."/>
            <person name="Riley R."/>
            <person name="Ohm R."/>
            <person name="Sun H."/>
            <person name="Tunlid A."/>
            <person name="Henrissat B."/>
            <person name="Grigoriev I.V."/>
            <person name="Hibbett D.S."/>
            <person name="Martin F."/>
        </authorList>
    </citation>
    <scope>NUCLEOTIDE SEQUENCE [LARGE SCALE GENOMIC DNA]</scope>
    <source>
        <strain evidence="2">Foug A</strain>
    </source>
</reference>
<name>A0A0C2YPX6_9AGAM</name>
<evidence type="ECO:0000313" key="2">
    <source>
        <dbReference type="Proteomes" id="UP000053989"/>
    </source>
</evidence>
<protein>
    <submittedName>
        <fullName evidence="1">Uncharacterized protein</fullName>
    </submittedName>
</protein>
<proteinExistence type="predicted"/>
<keyword evidence="2" id="KW-1185">Reference proteome</keyword>
<accession>A0A0C2YPX6</accession>
<dbReference type="Proteomes" id="UP000053989">
    <property type="component" value="Unassembled WGS sequence"/>
</dbReference>
<reference evidence="1 2" key="1">
    <citation type="submission" date="2014-04" db="EMBL/GenBank/DDBJ databases">
        <authorList>
            <consortium name="DOE Joint Genome Institute"/>
            <person name="Kuo A."/>
            <person name="Kohler A."/>
            <person name="Nagy L.G."/>
            <person name="Floudas D."/>
            <person name="Copeland A."/>
            <person name="Barry K.W."/>
            <person name="Cichocki N."/>
            <person name="Veneault-Fourrey C."/>
            <person name="LaButti K."/>
            <person name="Lindquist E.A."/>
            <person name="Lipzen A."/>
            <person name="Lundell T."/>
            <person name="Morin E."/>
            <person name="Murat C."/>
            <person name="Sun H."/>
            <person name="Tunlid A."/>
            <person name="Henrissat B."/>
            <person name="Grigoriev I.V."/>
            <person name="Hibbett D.S."/>
            <person name="Martin F."/>
            <person name="Nordberg H.P."/>
            <person name="Cantor M.N."/>
            <person name="Hua S.X."/>
        </authorList>
    </citation>
    <scope>NUCLEOTIDE SEQUENCE [LARGE SCALE GENOMIC DNA]</scope>
    <source>
        <strain evidence="1 2">Foug A</strain>
    </source>
</reference>
<dbReference type="EMBL" id="KN822240">
    <property type="protein sequence ID" value="KIM51788.1"/>
    <property type="molecule type" value="Genomic_DNA"/>
</dbReference>
<dbReference type="InParanoid" id="A0A0C2YPX6"/>
<feature type="non-terminal residue" evidence="1">
    <location>
        <position position="72"/>
    </location>
</feature>
<sequence length="72" mass="8214">KITSFDARAVACKNTLVIISPNVDFVPEPLIFEDEDLQPCADGHFGLVDCFQWPQLHDKEYKYSVCIPRKDS</sequence>
<dbReference type="AlphaFoldDB" id="A0A0C2YPX6"/>
<organism evidence="1 2">
    <name type="scientific">Scleroderma citrinum Foug A</name>
    <dbReference type="NCBI Taxonomy" id="1036808"/>
    <lineage>
        <taxon>Eukaryota</taxon>
        <taxon>Fungi</taxon>
        <taxon>Dikarya</taxon>
        <taxon>Basidiomycota</taxon>
        <taxon>Agaricomycotina</taxon>
        <taxon>Agaricomycetes</taxon>
        <taxon>Agaricomycetidae</taxon>
        <taxon>Boletales</taxon>
        <taxon>Sclerodermatineae</taxon>
        <taxon>Sclerodermataceae</taxon>
        <taxon>Scleroderma</taxon>
    </lineage>
</organism>
<dbReference type="HOGENOM" id="CLU_125776_3_0_1"/>
<evidence type="ECO:0000313" key="1">
    <source>
        <dbReference type="EMBL" id="KIM51788.1"/>
    </source>
</evidence>
<feature type="non-terminal residue" evidence="1">
    <location>
        <position position="1"/>
    </location>
</feature>
<gene>
    <name evidence="1" type="ORF">SCLCIDRAFT_49892</name>
</gene>
<dbReference type="OrthoDB" id="2804090at2759"/>